<keyword evidence="2" id="KW-1185">Reference proteome</keyword>
<dbReference type="Proteomes" id="UP000247980">
    <property type="component" value="Unassembled WGS sequence"/>
</dbReference>
<dbReference type="SUPFAM" id="SSF52980">
    <property type="entry name" value="Restriction endonuclease-like"/>
    <property type="match status" value="1"/>
</dbReference>
<dbReference type="EMBL" id="QJVC01000005">
    <property type="protein sequence ID" value="PYI38895.1"/>
    <property type="molecule type" value="Genomic_DNA"/>
</dbReference>
<name>A0A2V5IQS8_9MICC</name>
<comment type="caution">
    <text evidence="1">The sequence shown here is derived from an EMBL/GenBank/DDBJ whole genome shotgun (WGS) entry which is preliminary data.</text>
</comment>
<evidence type="ECO:0000313" key="1">
    <source>
        <dbReference type="EMBL" id="PYI38895.1"/>
    </source>
</evidence>
<gene>
    <name evidence="1" type="ORF">CVS30_08340</name>
</gene>
<evidence type="ECO:0008006" key="3">
    <source>
        <dbReference type="Google" id="ProtNLM"/>
    </source>
</evidence>
<evidence type="ECO:0000313" key="2">
    <source>
        <dbReference type="Proteomes" id="UP000247980"/>
    </source>
</evidence>
<organism evidence="1 2">
    <name type="scientific">Arthrobacter psychrolactophilus</name>
    <dbReference type="NCBI Taxonomy" id="92442"/>
    <lineage>
        <taxon>Bacteria</taxon>
        <taxon>Bacillati</taxon>
        <taxon>Actinomycetota</taxon>
        <taxon>Actinomycetes</taxon>
        <taxon>Micrococcales</taxon>
        <taxon>Micrococcaceae</taxon>
        <taxon>Arthrobacter</taxon>
    </lineage>
</organism>
<proteinExistence type="predicted"/>
<dbReference type="AlphaFoldDB" id="A0A2V5IQS8"/>
<dbReference type="OrthoDB" id="5517693at2"/>
<sequence length="311" mass="35320">MVIRFLAAFSPKRNAWRTSELKDAGFDDRAVHRLVAAGQVRRIRLGTYVRGSYWDSLSRSAQDRVVISLHAIGTGSKSPRRFVYSHVSAARIHRLSLWQADTFVHVTQGSTPSSTACDSNTRIHVATMPSSDIVEIDGKKVTSLERTVVDCCLTMNYKQALILTDHALRIGASMDKLREAASNLSCHRGVRTLRKVLDNADGRSESPGETLTRDLLRELFIEAPELQYWINTRQGPYRADFAWVAQRVALEFDGRTKYFDYRPTNETIFMERKREIALVEAGWIVLRLEWKDLFDGLALKARILIALNHLS</sequence>
<dbReference type="InterPro" id="IPR011335">
    <property type="entry name" value="Restrct_endonuc-II-like"/>
</dbReference>
<accession>A0A2V5IQS8</accession>
<reference evidence="1 2" key="1">
    <citation type="submission" date="2018-05" db="EMBL/GenBank/DDBJ databases">
        <title>Genetic diversity of glacier-inhabiting Cryobacterium bacteria in China and description of Cryobacterium mengkeensis sp. nov. and Arthrobacter glacialis sp. nov.</title>
        <authorList>
            <person name="Liu Q."/>
            <person name="Xin Y.-H."/>
        </authorList>
    </citation>
    <scope>NUCLEOTIDE SEQUENCE [LARGE SCALE GENOMIC DNA]</scope>
    <source>
        <strain evidence="1 2">B7</strain>
    </source>
</reference>
<protein>
    <recommendedName>
        <fullName evidence="3">DUF559 domain-containing protein</fullName>
    </recommendedName>
</protein>